<protein>
    <submittedName>
        <fullName evidence="2">Uncharacterized protein</fullName>
    </submittedName>
</protein>
<dbReference type="HOGENOM" id="CLU_002498_0_1_1"/>
<sequence>NSTSTDLESSFFPYPNENSFRLGDWYWNQGTQLSQRNFQKLLELIGSTEFRAEDVQNTNWTTINHQLGNLDPAETPLATATPLATTDIEEWLDADSGWIRSTVTVSVPFHRGCLRPGPKDYPVNDFYHRSLTSIIRETLLDPTHHQLFHYEPYELRWQPPHKAQDLRIHGELFTSNAFLDAHRSLQDPPKEPGCNLPRRIVALMFWSDATLLTTFSDAKLWPLYVFLGNEPKDKRGQPTAYLCTHAAYFQSLPDSFKDFVLENTGGKLPGDAFFMHCRRELFHAQWRVLLDDDFVEAYTHGLVLSGYDGVKCRLYPRIFTYSADYPKKVLIASMHNLGVCPCPRCLIPKDRMPNIGSERDMLQRQILARSDTEEKRRKVAAARRLIYENQYVVDTPQVEELLKDESLVPTVNAFSDRLAHLGFNLHLILVVDLLHKFELGVWKAIFIHLLRMLDSLKSNLLSDLDYQELRREAECRRRRQAHEGLGNGSVTETQGTTDDKNVRNAKVLNLKTYKLHALGDYAAQIRQYGTTDSYSTQPGELEHHTSKGRFTRTSRKAYIAQEALMGDDPVPNAPDLHYVIGKSQNHPKDITNFVQSNTDDPAVKDFVVKLKKHLLPRIQQIHRENKCTDTTLRTPRSLLECPDDDPSLFAVLTQVIFKGNHIFWHNICRINYTTYDLHRETETVNPNCNHWDVMLLADTDGTTSHPFSYARVLVIYHANVIYTGPTARDYLSRRVEFLWVRWFEVTNSPAGYDHCALDKVKFVPMARSDAFGFVNLSDVLRCCHLIPAYAKGRLHPDGTEISRSARDSKDWKFYYVNRFVDRDMVMRYHWGMGVGHAYAYTSSPSNDSDGQQDEGHLGLGLADTTGASIGLSMSQESDEESQEDDSALWAEMDYPSDEDNDDADSDADVLVDVMYESDEGEDFDGYCGYKF</sequence>
<dbReference type="InterPro" id="IPR041078">
    <property type="entry name" value="Plavaka"/>
</dbReference>
<dbReference type="EMBL" id="KN839844">
    <property type="protein sequence ID" value="KIJ65259.1"/>
    <property type="molecule type" value="Genomic_DNA"/>
</dbReference>
<dbReference type="AlphaFoldDB" id="A0A0C9VHX5"/>
<name>A0A0C9VHX5_9AGAM</name>
<evidence type="ECO:0000256" key="1">
    <source>
        <dbReference type="SAM" id="MobiDB-lite"/>
    </source>
</evidence>
<feature type="non-terminal residue" evidence="2">
    <location>
        <position position="1"/>
    </location>
</feature>
<accession>A0A0C9VHX5</accession>
<feature type="region of interest" description="Disordered" evidence="1">
    <location>
        <begin position="872"/>
        <end position="908"/>
    </location>
</feature>
<feature type="compositionally biased region" description="Acidic residues" evidence="1">
    <location>
        <begin position="894"/>
        <end position="908"/>
    </location>
</feature>
<evidence type="ECO:0000313" key="2">
    <source>
        <dbReference type="EMBL" id="KIJ65259.1"/>
    </source>
</evidence>
<evidence type="ECO:0000313" key="3">
    <source>
        <dbReference type="Proteomes" id="UP000053820"/>
    </source>
</evidence>
<keyword evidence="3" id="KW-1185">Reference proteome</keyword>
<dbReference type="OrthoDB" id="2687259at2759"/>
<reference evidence="2 3" key="1">
    <citation type="submission" date="2014-04" db="EMBL/GenBank/DDBJ databases">
        <title>Evolutionary Origins and Diversification of the Mycorrhizal Mutualists.</title>
        <authorList>
            <consortium name="DOE Joint Genome Institute"/>
            <consortium name="Mycorrhizal Genomics Consortium"/>
            <person name="Kohler A."/>
            <person name="Kuo A."/>
            <person name="Nagy L.G."/>
            <person name="Floudas D."/>
            <person name="Copeland A."/>
            <person name="Barry K.W."/>
            <person name="Cichocki N."/>
            <person name="Veneault-Fourrey C."/>
            <person name="LaButti K."/>
            <person name="Lindquist E.A."/>
            <person name="Lipzen A."/>
            <person name="Lundell T."/>
            <person name="Morin E."/>
            <person name="Murat C."/>
            <person name="Riley R."/>
            <person name="Ohm R."/>
            <person name="Sun H."/>
            <person name="Tunlid A."/>
            <person name="Henrissat B."/>
            <person name="Grigoriev I.V."/>
            <person name="Hibbett D.S."/>
            <person name="Martin F."/>
        </authorList>
    </citation>
    <scope>NUCLEOTIDE SEQUENCE [LARGE SCALE GENOMIC DNA]</scope>
    <source>
        <strain evidence="2 3">MD-312</strain>
    </source>
</reference>
<proteinExistence type="predicted"/>
<dbReference type="Proteomes" id="UP000053820">
    <property type="component" value="Unassembled WGS sequence"/>
</dbReference>
<organism evidence="2 3">
    <name type="scientific">Hydnomerulius pinastri MD-312</name>
    <dbReference type="NCBI Taxonomy" id="994086"/>
    <lineage>
        <taxon>Eukaryota</taxon>
        <taxon>Fungi</taxon>
        <taxon>Dikarya</taxon>
        <taxon>Basidiomycota</taxon>
        <taxon>Agaricomycotina</taxon>
        <taxon>Agaricomycetes</taxon>
        <taxon>Agaricomycetidae</taxon>
        <taxon>Boletales</taxon>
        <taxon>Boletales incertae sedis</taxon>
        <taxon>Leucogyrophana</taxon>
    </lineage>
</organism>
<feature type="compositionally biased region" description="Acidic residues" evidence="1">
    <location>
        <begin position="876"/>
        <end position="886"/>
    </location>
</feature>
<dbReference type="Pfam" id="PF18759">
    <property type="entry name" value="Plavaka"/>
    <property type="match status" value="1"/>
</dbReference>
<gene>
    <name evidence="2" type="ORF">HYDPIDRAFT_27979</name>
</gene>